<feature type="binding site" evidence="12">
    <location>
        <position position="402"/>
    </location>
    <ligand>
        <name>Ca(2+)</name>
        <dbReference type="ChEBI" id="CHEBI:29108"/>
        <label>4</label>
    </ligand>
</feature>
<feature type="chain" id="PRO_5007310895" evidence="16">
    <location>
        <begin position="25"/>
        <end position="632"/>
    </location>
</feature>
<dbReference type="PANTHER" id="PTHR10201:SF308">
    <property type="entry name" value="MATRIX METALLOPROTEINASE 2"/>
    <property type="match status" value="1"/>
</dbReference>
<dbReference type="GO" id="GO:0004222">
    <property type="term" value="F:metalloendopeptidase activity"/>
    <property type="evidence" value="ECO:0000318"/>
    <property type="project" value="GO_Central"/>
</dbReference>
<dbReference type="FunFam" id="2.110.10.10:FF:000018">
    <property type="entry name" value="Matrix metallopeptidase 25b"/>
    <property type="match status" value="1"/>
</dbReference>
<dbReference type="GO" id="GO:0031012">
    <property type="term" value="C:extracellular matrix"/>
    <property type="evidence" value="ECO:0007669"/>
    <property type="project" value="InterPro"/>
</dbReference>
<evidence type="ECO:0000256" key="16">
    <source>
        <dbReference type="SAM" id="SignalP"/>
    </source>
</evidence>
<dbReference type="MEROPS" id="M10.036"/>
<feature type="binding site" evidence="12">
    <location>
        <position position="211"/>
    </location>
    <ligand>
        <name>Ca(2+)</name>
        <dbReference type="ChEBI" id="CHEBI:29108"/>
        <label>1</label>
    </ligand>
</feature>
<evidence type="ECO:0000256" key="8">
    <source>
        <dbReference type="ARBA" id="ARBA00023049"/>
    </source>
</evidence>
<dbReference type="HOGENOM" id="CLU_015489_8_0_1"/>
<dbReference type="FunFam" id="3.40.390.10:FF:000022">
    <property type="entry name" value="Matrix metalloproteinase 1, isoform C"/>
    <property type="match status" value="1"/>
</dbReference>
<feature type="compositionally biased region" description="Basic and acidic residues" evidence="15">
    <location>
        <begin position="373"/>
        <end position="395"/>
    </location>
</feature>
<feature type="repeat" description="Hemopexin" evidence="14">
    <location>
        <begin position="394"/>
        <end position="443"/>
    </location>
</feature>
<feature type="binding site" evidence="12">
    <location>
        <position position="451"/>
    </location>
    <ligand>
        <name>Ca(2+)</name>
        <dbReference type="ChEBI" id="CHEBI:29108"/>
        <label>4</label>
    </ligand>
</feature>
<evidence type="ECO:0000256" key="2">
    <source>
        <dbReference type="ARBA" id="ARBA00022670"/>
    </source>
</evidence>
<evidence type="ECO:0000256" key="1">
    <source>
        <dbReference type="ARBA" id="ARBA00010370"/>
    </source>
</evidence>
<evidence type="ECO:0000256" key="3">
    <source>
        <dbReference type="ARBA" id="ARBA00022723"/>
    </source>
</evidence>
<comment type="similarity">
    <text evidence="1">Belongs to the peptidase M10A family.</text>
</comment>
<keyword evidence="7 11" id="KW-0862">Zinc</keyword>
<dbReference type="OMA" id="DPRYPQD"/>
<feature type="compositionally biased region" description="Low complexity" evidence="15">
    <location>
        <begin position="317"/>
        <end position="330"/>
    </location>
</feature>
<dbReference type="FunCoup" id="D6WYY9">
    <property type="interactions" value="202"/>
</dbReference>
<dbReference type="KEGG" id="tca:657982"/>
<dbReference type="CDD" id="cd00094">
    <property type="entry name" value="HX"/>
    <property type="match status" value="1"/>
</dbReference>
<feature type="binding site" evidence="12">
    <location>
        <position position="546"/>
    </location>
    <ligand>
        <name>Ca(2+)</name>
        <dbReference type="ChEBI" id="CHEBI:29108"/>
        <label>4</label>
    </ligand>
</feature>
<dbReference type="SMART" id="SM00235">
    <property type="entry name" value="ZnMc"/>
    <property type="match status" value="1"/>
</dbReference>
<dbReference type="AlphaFoldDB" id="D6WYY9"/>
<evidence type="ECO:0000256" key="9">
    <source>
        <dbReference type="ARBA" id="ARBA00023145"/>
    </source>
</evidence>
<reference evidence="18 19" key="2">
    <citation type="journal article" date="2010" name="Nucleic Acids Res.">
        <title>BeetleBase in 2010: revisions to provide comprehensive genomic information for Tribolium castaneum.</title>
        <authorList>
            <person name="Kim H.S."/>
            <person name="Murphy T."/>
            <person name="Xia J."/>
            <person name="Caragea D."/>
            <person name="Park Y."/>
            <person name="Beeman R.W."/>
            <person name="Lorenzen M.D."/>
            <person name="Butcher S."/>
            <person name="Manak J.R."/>
            <person name="Brown S.J."/>
        </authorList>
    </citation>
    <scope>GENOME REANNOTATION</scope>
    <source>
        <strain evidence="18 19">Georgia GA2</strain>
    </source>
</reference>
<keyword evidence="2" id="KW-0645">Protease</keyword>
<evidence type="ECO:0000256" key="7">
    <source>
        <dbReference type="ARBA" id="ARBA00022833"/>
    </source>
</evidence>
<dbReference type="GO" id="GO:0030574">
    <property type="term" value="P:collagen catabolic process"/>
    <property type="evidence" value="ECO:0000318"/>
    <property type="project" value="GO_Central"/>
</dbReference>
<evidence type="ECO:0000256" key="11">
    <source>
        <dbReference type="PIRSR" id="PIRSR001191-2"/>
    </source>
</evidence>
<dbReference type="eggNOG" id="KOG1565">
    <property type="taxonomic scope" value="Eukaryota"/>
</dbReference>
<gene>
    <name evidence="18" type="primary">AUGUSTUS-3.0.2_06735</name>
    <name evidence="18" type="ORF">TcasGA2_TC006735</name>
</gene>
<feature type="repeat" description="Hemopexin" evidence="14">
    <location>
        <begin position="494"/>
        <end position="541"/>
    </location>
</feature>
<dbReference type="InterPro" id="IPR000585">
    <property type="entry name" value="Hemopexin-like_dom"/>
</dbReference>
<dbReference type="GO" id="GO:0030198">
    <property type="term" value="P:extracellular matrix organization"/>
    <property type="evidence" value="ECO:0000318"/>
    <property type="project" value="GO_Central"/>
</dbReference>
<feature type="binding site" evidence="12">
    <location>
        <position position="204"/>
    </location>
    <ligand>
        <name>Ca(2+)</name>
        <dbReference type="ChEBI" id="CHEBI:29108"/>
        <label>2</label>
    </ligand>
</feature>
<feature type="active site" evidence="10">
    <location>
        <position position="232"/>
    </location>
</feature>
<feature type="binding site" evidence="12">
    <location>
        <position position="249"/>
    </location>
    <ligand>
        <name>Zn(2+)</name>
        <dbReference type="ChEBI" id="CHEBI:29105"/>
        <label>2</label>
        <note>catalytic</note>
    </ligand>
</feature>
<feature type="binding site" evidence="12">
    <location>
        <position position="206"/>
    </location>
    <ligand>
        <name>Zn(2+)</name>
        <dbReference type="ChEBI" id="CHEBI:29105"/>
        <label>1</label>
    </ligand>
</feature>
<keyword evidence="19" id="KW-1185">Reference proteome</keyword>
<dbReference type="InterPro" id="IPR033739">
    <property type="entry name" value="M10A_MMP"/>
</dbReference>
<feature type="binding site" description="in inhibited form" evidence="12">
    <location>
        <position position="95"/>
    </location>
    <ligand>
        <name>Zn(2+)</name>
        <dbReference type="ChEBI" id="CHEBI:29105"/>
        <label>2</label>
        <note>catalytic</note>
    </ligand>
</feature>
<feature type="binding site" evidence="12">
    <location>
        <position position="168"/>
    </location>
    <ligand>
        <name>Ca(2+)</name>
        <dbReference type="ChEBI" id="CHEBI:29108"/>
        <label>2</label>
    </ligand>
</feature>
<proteinExistence type="inferred from homology"/>
<keyword evidence="6" id="KW-0378">Hydrolase</keyword>
<evidence type="ECO:0000256" key="4">
    <source>
        <dbReference type="ARBA" id="ARBA00022729"/>
    </source>
</evidence>
<feature type="binding site" evidence="12">
    <location>
        <position position="186"/>
    </location>
    <ligand>
        <name>Ca(2+)</name>
        <dbReference type="ChEBI" id="CHEBI:29108"/>
        <label>3</label>
    </ligand>
</feature>
<dbReference type="SMART" id="SM00120">
    <property type="entry name" value="HX"/>
    <property type="match status" value="4"/>
</dbReference>
<dbReference type="STRING" id="7070.D6WYY9"/>
<dbReference type="CDD" id="cd04278">
    <property type="entry name" value="ZnMc_MMP"/>
    <property type="match status" value="1"/>
</dbReference>
<keyword evidence="5" id="KW-0677">Repeat</keyword>
<feature type="signal peptide" evidence="16">
    <location>
        <begin position="1"/>
        <end position="24"/>
    </location>
</feature>
<protein>
    <submittedName>
        <fullName evidence="18">Matrix metalloproteinase 2</fullName>
    </submittedName>
</protein>
<dbReference type="PANTHER" id="PTHR10201">
    <property type="entry name" value="MATRIX METALLOPROTEINASE"/>
    <property type="match status" value="1"/>
</dbReference>
<dbReference type="InterPro" id="IPR002477">
    <property type="entry name" value="Peptidoglycan-bd-like"/>
</dbReference>
<evidence type="ECO:0000256" key="14">
    <source>
        <dbReference type="PROSITE-ProRule" id="PRU01011"/>
    </source>
</evidence>
<dbReference type="GO" id="GO:0006508">
    <property type="term" value="P:proteolysis"/>
    <property type="evidence" value="ECO:0007669"/>
    <property type="project" value="UniProtKB-KW"/>
</dbReference>
<accession>D6WYY9</accession>
<dbReference type="InterPro" id="IPR018487">
    <property type="entry name" value="Hemopexin-like_repeat"/>
</dbReference>
<feature type="compositionally biased region" description="Basic and acidic residues" evidence="15">
    <location>
        <begin position="341"/>
        <end position="355"/>
    </location>
</feature>
<dbReference type="Gene3D" id="2.110.10.10">
    <property type="entry name" value="Hemopexin-like domain"/>
    <property type="match status" value="1"/>
</dbReference>
<dbReference type="Pfam" id="PF00045">
    <property type="entry name" value="Hemopexin"/>
    <property type="match status" value="4"/>
</dbReference>
<evidence type="ECO:0000256" key="13">
    <source>
        <dbReference type="PIRSR" id="PIRSR621190-4"/>
    </source>
</evidence>
<dbReference type="InterPro" id="IPR006026">
    <property type="entry name" value="Peptidase_Metallo"/>
</dbReference>
<feature type="binding site" evidence="12">
    <location>
        <position position="178"/>
    </location>
    <ligand>
        <name>Zn(2+)</name>
        <dbReference type="ChEBI" id="CHEBI:29105"/>
        <label>1</label>
    </ligand>
</feature>
<dbReference type="InterPro" id="IPR036375">
    <property type="entry name" value="Hemopexin-like_dom_sf"/>
</dbReference>
<dbReference type="PIRSF" id="PIRSF001191">
    <property type="entry name" value="Peptidase_M10A_matrix"/>
    <property type="match status" value="1"/>
</dbReference>
<dbReference type="Pfam" id="PF01471">
    <property type="entry name" value="PG_binding_1"/>
    <property type="match status" value="1"/>
</dbReference>
<comment type="cofactor">
    <cofactor evidence="12">
        <name>Ca(2+)</name>
        <dbReference type="ChEBI" id="CHEBI:29108"/>
    </cofactor>
    <text evidence="12">Can bind about 5 Ca(2+) ions per subunit.</text>
</comment>
<evidence type="ECO:0000256" key="15">
    <source>
        <dbReference type="SAM" id="MobiDB-lite"/>
    </source>
</evidence>
<keyword evidence="9" id="KW-0865">Zymogen</keyword>
<dbReference type="GO" id="GO:0005615">
    <property type="term" value="C:extracellular space"/>
    <property type="evidence" value="ECO:0000318"/>
    <property type="project" value="GO_Central"/>
</dbReference>
<sequence length="632" mass="73583">MCVCCGGGFLRVVLVLWLCGPSMHFRISKREIVDDSVQRYLTRFGYMDATADGAFALRTEESVRDAIKDMQEFAGIPVTGRLDERTLKLLNTPRCGMPDKNKQTSGRRKRFTLHGQKWPYTNLTWSLRSRDLMGMDPYQVRLVISKALDVWARHSKLTFTEVDSPKADILIFFVRGEHGDNFPFDGKGVILAHAFFPNGGHSIDVHFDADEAWTTVPNSDEGTNLFNVAAHEFGHSLGLSHSSEEGALMYPWYKEMENGFDYELPDDDKLGIQALYGARTTRLWDRIKPYRPPTTTTTTTTTTTRRPYFRPSQRPFNPNGRHPHNPYNPYHPHKNNPKKPMHPDKKYHNPKEHPGRYPVHRYTTARPTPPPRFPDKYPDWRHHNSDKEGPKRPPDTCDTSYDAVAVIRREVFFFKDEYFWRIDETGVLMPGYPAEIRRLWRDLPPNFTHVDAVYERPDNKIVFFIDDRFYVFTGNRLEPGYPRPLTDLGLPETLKKIDGAMIWGHNGKTYFYSGSMYWRFDEEERKVELDYPRDMSMWSGVGTDIDAVFQWKDGRTYFFKGTGFWKFNDIYMRVEHRQQKPSGPFWMGCSNNLEGNDVLQKLPYKHFAASGSSCRYLDVTAALLVILLYYRF</sequence>
<dbReference type="PROSITE" id="PS00546">
    <property type="entry name" value="CYSTEINE_SWITCH"/>
    <property type="match status" value="1"/>
</dbReference>
<feature type="binding site" evidence="12">
    <location>
        <position position="211"/>
    </location>
    <ligand>
        <name>Ca(2+)</name>
        <dbReference type="ChEBI" id="CHEBI:29108"/>
        <label>3</label>
    </ligand>
</feature>
<feature type="binding site" evidence="12">
    <location>
        <position position="548"/>
    </location>
    <ligand>
        <name>Ca(2+)</name>
        <dbReference type="ChEBI" id="CHEBI:29108"/>
        <label>5</label>
    </ligand>
</feature>
<feature type="compositionally biased region" description="Basic residues" evidence="15">
    <location>
        <begin position="331"/>
        <end position="340"/>
    </location>
</feature>
<dbReference type="InParanoid" id="D6WYY9"/>
<evidence type="ECO:0000256" key="5">
    <source>
        <dbReference type="ARBA" id="ARBA00022737"/>
    </source>
</evidence>
<dbReference type="SUPFAM" id="SSF55486">
    <property type="entry name" value="Metalloproteases ('zincins'), catalytic domain"/>
    <property type="match status" value="1"/>
</dbReference>
<name>D6WYY9_TRICA</name>
<keyword evidence="8" id="KW-0482">Metalloprotease</keyword>
<feature type="compositionally biased region" description="Low complexity" evidence="15">
    <location>
        <begin position="293"/>
        <end position="306"/>
    </location>
</feature>
<dbReference type="PROSITE" id="PS51642">
    <property type="entry name" value="HEMOPEXIN_2"/>
    <property type="match status" value="4"/>
</dbReference>
<dbReference type="EMBL" id="KQ971363">
    <property type="protein sequence ID" value="EFA09264.2"/>
    <property type="molecule type" value="Genomic_DNA"/>
</dbReference>
<feature type="repeat" description="Hemopexin" evidence="14">
    <location>
        <begin position="447"/>
        <end position="492"/>
    </location>
</feature>
<dbReference type="InterPro" id="IPR024079">
    <property type="entry name" value="MetalloPept_cat_dom_sf"/>
</dbReference>
<dbReference type="Proteomes" id="UP000007266">
    <property type="component" value="Linkage group 8"/>
</dbReference>
<dbReference type="InterPro" id="IPR021158">
    <property type="entry name" value="Pept_M10A_Zn_BS"/>
</dbReference>
<dbReference type="InterPro" id="IPR021190">
    <property type="entry name" value="Pept_M10A"/>
</dbReference>
<dbReference type="OrthoDB" id="406838at2759"/>
<comment type="cofactor">
    <cofactor evidence="12">
        <name>Zn(2+)</name>
        <dbReference type="ChEBI" id="CHEBI:29105"/>
    </cofactor>
    <text evidence="12">Binds 2 Zn(2+) ions per subunit.</text>
</comment>
<keyword evidence="4 16" id="KW-0732">Signal</keyword>
<dbReference type="GO" id="GO:0008270">
    <property type="term" value="F:zinc ion binding"/>
    <property type="evidence" value="ECO:0007669"/>
    <property type="project" value="InterPro"/>
</dbReference>
<dbReference type="PRINTS" id="PR00138">
    <property type="entry name" value="MATRIXIN"/>
</dbReference>
<feature type="region of interest" description="Disordered" evidence="15">
    <location>
        <begin position="287"/>
        <end position="396"/>
    </location>
</feature>
<feature type="binding site" evidence="11">
    <location>
        <position position="235"/>
    </location>
    <ligand>
        <name>Zn(2+)</name>
        <dbReference type="ChEBI" id="CHEBI:29105"/>
        <label>2</label>
        <note>catalytic</note>
    </ligand>
</feature>
<feature type="binding site" evidence="12">
    <location>
        <position position="185"/>
    </location>
    <ligand>
        <name>Ca(2+)</name>
        <dbReference type="ChEBI" id="CHEBI:29108"/>
        <label>3</label>
    </ligand>
</feature>
<feature type="binding site" evidence="12">
    <location>
        <position position="500"/>
    </location>
    <ligand>
        <name>Ca(2+)</name>
        <dbReference type="ChEBI" id="CHEBI:29108"/>
        <label>5</label>
    </ligand>
</feature>
<dbReference type="SUPFAM" id="SSF50923">
    <property type="entry name" value="Hemopexin-like domain"/>
    <property type="match status" value="1"/>
</dbReference>
<feature type="binding site" evidence="12">
    <location>
        <position position="180"/>
    </location>
    <ligand>
        <name>Zn(2+)</name>
        <dbReference type="ChEBI" id="CHEBI:29105"/>
        <label>1</label>
    </ligand>
</feature>
<feature type="modified residue" description="Phosphotyrosine; by PKDCC" evidence="13">
    <location>
        <position position="481"/>
    </location>
</feature>
<feature type="repeat" description="Hemopexin" evidence="14">
    <location>
        <begin position="542"/>
        <end position="589"/>
    </location>
</feature>
<feature type="domain" description="Peptidase metallopeptidase" evidence="17">
    <location>
        <begin position="114"/>
        <end position="278"/>
    </location>
</feature>
<feature type="binding site" evidence="11">
    <location>
        <position position="241"/>
    </location>
    <ligand>
        <name>Zn(2+)</name>
        <dbReference type="ChEBI" id="CHEBI:29105"/>
        <label>2</label>
        <note>catalytic</note>
    </ligand>
</feature>
<feature type="binding site" evidence="11">
    <location>
        <position position="231"/>
    </location>
    <ligand>
        <name>Zn(2+)</name>
        <dbReference type="ChEBI" id="CHEBI:29105"/>
        <label>2</label>
        <note>catalytic</note>
    </ligand>
</feature>
<evidence type="ECO:0000313" key="19">
    <source>
        <dbReference type="Proteomes" id="UP000007266"/>
    </source>
</evidence>
<evidence type="ECO:0000256" key="6">
    <source>
        <dbReference type="ARBA" id="ARBA00022801"/>
    </source>
</evidence>
<reference evidence="18 19" key="1">
    <citation type="journal article" date="2008" name="Nature">
        <title>The genome of the model beetle and pest Tribolium castaneum.</title>
        <authorList>
            <consortium name="Tribolium Genome Sequencing Consortium"/>
            <person name="Richards S."/>
            <person name="Gibbs R.A."/>
            <person name="Weinstock G.M."/>
            <person name="Brown S.J."/>
            <person name="Denell R."/>
            <person name="Beeman R.W."/>
            <person name="Gibbs R."/>
            <person name="Beeman R.W."/>
            <person name="Brown S.J."/>
            <person name="Bucher G."/>
            <person name="Friedrich M."/>
            <person name="Grimmelikhuijzen C.J."/>
            <person name="Klingler M."/>
            <person name="Lorenzen M."/>
            <person name="Richards S."/>
            <person name="Roth S."/>
            <person name="Schroder R."/>
            <person name="Tautz D."/>
            <person name="Zdobnov E.M."/>
            <person name="Muzny D."/>
            <person name="Gibbs R.A."/>
            <person name="Weinstock G.M."/>
            <person name="Attaway T."/>
            <person name="Bell S."/>
            <person name="Buhay C.J."/>
            <person name="Chandrabose M.N."/>
            <person name="Chavez D."/>
            <person name="Clerk-Blankenburg K.P."/>
            <person name="Cree A."/>
            <person name="Dao M."/>
            <person name="Davis C."/>
            <person name="Chacko J."/>
            <person name="Dinh H."/>
            <person name="Dugan-Rocha S."/>
            <person name="Fowler G."/>
            <person name="Garner T.T."/>
            <person name="Garnes J."/>
            <person name="Gnirke A."/>
            <person name="Hawes A."/>
            <person name="Hernandez J."/>
            <person name="Hines S."/>
            <person name="Holder M."/>
            <person name="Hume J."/>
            <person name="Jhangiani S.N."/>
            <person name="Joshi V."/>
            <person name="Khan Z.M."/>
            <person name="Jackson L."/>
            <person name="Kovar C."/>
            <person name="Kowis A."/>
            <person name="Lee S."/>
            <person name="Lewis L.R."/>
            <person name="Margolis J."/>
            <person name="Morgan M."/>
            <person name="Nazareth L.V."/>
            <person name="Nguyen N."/>
            <person name="Okwuonu G."/>
            <person name="Parker D."/>
            <person name="Richards S."/>
            <person name="Ruiz S.J."/>
            <person name="Santibanez J."/>
            <person name="Savard J."/>
            <person name="Scherer S.E."/>
            <person name="Schneider B."/>
            <person name="Sodergren E."/>
            <person name="Tautz D."/>
            <person name="Vattahil S."/>
            <person name="Villasana D."/>
            <person name="White C.S."/>
            <person name="Wright R."/>
            <person name="Park Y."/>
            <person name="Beeman R.W."/>
            <person name="Lord J."/>
            <person name="Oppert B."/>
            <person name="Lorenzen M."/>
            <person name="Brown S."/>
            <person name="Wang L."/>
            <person name="Savard J."/>
            <person name="Tautz D."/>
            <person name="Richards S."/>
            <person name="Weinstock G."/>
            <person name="Gibbs R.A."/>
            <person name="Liu Y."/>
            <person name="Worley K."/>
            <person name="Weinstock G."/>
            <person name="Elsik C.G."/>
            <person name="Reese J.T."/>
            <person name="Elhaik E."/>
            <person name="Landan G."/>
            <person name="Graur D."/>
            <person name="Arensburger P."/>
            <person name="Atkinson P."/>
            <person name="Beeman R.W."/>
            <person name="Beidler J."/>
            <person name="Brown S.J."/>
            <person name="Demuth J.P."/>
            <person name="Drury D.W."/>
            <person name="Du Y.Z."/>
            <person name="Fujiwara H."/>
            <person name="Lorenzen M."/>
            <person name="Maselli V."/>
            <person name="Osanai M."/>
            <person name="Park Y."/>
            <person name="Robertson H.M."/>
            <person name="Tu Z."/>
            <person name="Wang J.J."/>
            <person name="Wang S."/>
            <person name="Richards S."/>
            <person name="Song H."/>
            <person name="Zhang L."/>
            <person name="Sodergren E."/>
            <person name="Werner D."/>
            <person name="Stanke M."/>
            <person name="Morgenstern B."/>
            <person name="Solovyev V."/>
            <person name="Kosarev P."/>
            <person name="Brown G."/>
            <person name="Chen H.C."/>
            <person name="Ermolaeva O."/>
            <person name="Hlavina W."/>
            <person name="Kapustin Y."/>
            <person name="Kiryutin B."/>
            <person name="Kitts P."/>
            <person name="Maglott D."/>
            <person name="Pruitt K."/>
            <person name="Sapojnikov V."/>
            <person name="Souvorov A."/>
            <person name="Mackey A.J."/>
            <person name="Waterhouse R.M."/>
            <person name="Wyder S."/>
            <person name="Zdobnov E.M."/>
            <person name="Zdobnov E.M."/>
            <person name="Wyder S."/>
            <person name="Kriventseva E.V."/>
            <person name="Kadowaki T."/>
            <person name="Bork P."/>
            <person name="Aranda M."/>
            <person name="Bao R."/>
            <person name="Beermann A."/>
            <person name="Berns N."/>
            <person name="Bolognesi R."/>
            <person name="Bonneton F."/>
            <person name="Bopp D."/>
            <person name="Brown S.J."/>
            <person name="Bucher G."/>
            <person name="Butts T."/>
            <person name="Chaumot A."/>
            <person name="Denell R.E."/>
            <person name="Ferrier D.E."/>
            <person name="Friedrich M."/>
            <person name="Gordon C.M."/>
            <person name="Jindra M."/>
            <person name="Klingler M."/>
            <person name="Lan Q."/>
            <person name="Lattorff H.M."/>
            <person name="Laudet V."/>
            <person name="von Levetsow C."/>
            <person name="Liu Z."/>
            <person name="Lutz R."/>
            <person name="Lynch J.A."/>
            <person name="da Fonseca R.N."/>
            <person name="Posnien N."/>
            <person name="Reuter R."/>
            <person name="Roth S."/>
            <person name="Savard J."/>
            <person name="Schinko J.B."/>
            <person name="Schmitt C."/>
            <person name="Schoppmeier M."/>
            <person name="Schroder R."/>
            <person name="Shippy T.D."/>
            <person name="Simonnet F."/>
            <person name="Marques-Souza H."/>
            <person name="Tautz D."/>
            <person name="Tomoyasu Y."/>
            <person name="Trauner J."/>
            <person name="Van der Zee M."/>
            <person name="Vervoort M."/>
            <person name="Wittkopp N."/>
            <person name="Wimmer E.A."/>
            <person name="Yang X."/>
            <person name="Jones A.K."/>
            <person name="Sattelle D.B."/>
            <person name="Ebert P.R."/>
            <person name="Nelson D."/>
            <person name="Scott J.G."/>
            <person name="Beeman R.W."/>
            <person name="Muthukrishnan S."/>
            <person name="Kramer K.J."/>
            <person name="Arakane Y."/>
            <person name="Beeman R.W."/>
            <person name="Zhu Q."/>
            <person name="Hogenkamp D."/>
            <person name="Dixit R."/>
            <person name="Oppert B."/>
            <person name="Jiang H."/>
            <person name="Zou Z."/>
            <person name="Marshall J."/>
            <person name="Elpidina E."/>
            <person name="Vinokurov K."/>
            <person name="Oppert C."/>
            <person name="Zou Z."/>
            <person name="Evans J."/>
            <person name="Lu Z."/>
            <person name="Zhao P."/>
            <person name="Sumathipala N."/>
            <person name="Altincicek B."/>
            <person name="Vilcinskas A."/>
            <person name="Williams M."/>
            <person name="Hultmark D."/>
            <person name="Hetru C."/>
            <person name="Jiang H."/>
            <person name="Grimmelikhuijzen C.J."/>
            <person name="Hauser F."/>
            <person name="Cazzamali G."/>
            <person name="Williamson M."/>
            <person name="Park Y."/>
            <person name="Li B."/>
            <person name="Tanaka Y."/>
            <person name="Predel R."/>
            <person name="Neupert S."/>
            <person name="Schachtner J."/>
            <person name="Verleyen P."/>
            <person name="Raible F."/>
            <person name="Bork P."/>
            <person name="Friedrich M."/>
            <person name="Walden K.K."/>
            <person name="Robertson H.M."/>
            <person name="Angeli S."/>
            <person name="Foret S."/>
            <person name="Bucher G."/>
            <person name="Schuetz S."/>
            <person name="Maleszka R."/>
            <person name="Wimmer E.A."/>
            <person name="Beeman R.W."/>
            <person name="Lorenzen M."/>
            <person name="Tomoyasu Y."/>
            <person name="Miller S.C."/>
            <person name="Grossmann D."/>
            <person name="Bucher G."/>
        </authorList>
    </citation>
    <scope>NUCLEOTIDE SEQUENCE [LARGE SCALE GENOMIC DNA]</scope>
    <source>
        <strain evidence="18 19">Georgia GA2</strain>
    </source>
</reference>
<evidence type="ECO:0000256" key="10">
    <source>
        <dbReference type="PIRSR" id="PIRSR001191-1"/>
    </source>
</evidence>
<dbReference type="InterPro" id="IPR036365">
    <property type="entry name" value="PGBD-like_sf"/>
</dbReference>
<dbReference type="Gene3D" id="3.40.390.10">
    <property type="entry name" value="Collagenase (Catalytic Domain)"/>
    <property type="match status" value="1"/>
</dbReference>
<keyword evidence="12" id="KW-0106">Calcium</keyword>
<dbReference type="InterPro" id="IPR001818">
    <property type="entry name" value="Pept_M10_metallopeptidase"/>
</dbReference>
<feature type="binding site" evidence="12">
    <location>
        <position position="208"/>
    </location>
    <ligand>
        <name>Ca(2+)</name>
        <dbReference type="ChEBI" id="CHEBI:29108"/>
        <label>3</label>
    </ligand>
</feature>
<dbReference type="SUPFAM" id="SSF47090">
    <property type="entry name" value="PGBD-like"/>
    <property type="match status" value="1"/>
</dbReference>
<dbReference type="Pfam" id="PF00413">
    <property type="entry name" value="Peptidase_M10"/>
    <property type="match status" value="1"/>
</dbReference>
<feature type="binding site" evidence="12">
    <location>
        <position position="193"/>
    </location>
    <ligand>
        <name>Zn(2+)</name>
        <dbReference type="ChEBI" id="CHEBI:29105"/>
        <label>1</label>
    </ligand>
</feature>
<evidence type="ECO:0000256" key="12">
    <source>
        <dbReference type="PIRSR" id="PIRSR621190-2"/>
    </source>
</evidence>
<evidence type="ECO:0000313" key="18">
    <source>
        <dbReference type="EMBL" id="EFA09264.2"/>
    </source>
</evidence>
<evidence type="ECO:0000259" key="17">
    <source>
        <dbReference type="SMART" id="SM00235"/>
    </source>
</evidence>
<organism evidence="18 19">
    <name type="scientific">Tribolium castaneum</name>
    <name type="common">Red flour beetle</name>
    <dbReference type="NCBI Taxonomy" id="7070"/>
    <lineage>
        <taxon>Eukaryota</taxon>
        <taxon>Metazoa</taxon>
        <taxon>Ecdysozoa</taxon>
        <taxon>Arthropoda</taxon>
        <taxon>Hexapoda</taxon>
        <taxon>Insecta</taxon>
        <taxon>Pterygota</taxon>
        <taxon>Neoptera</taxon>
        <taxon>Endopterygota</taxon>
        <taxon>Coleoptera</taxon>
        <taxon>Polyphaga</taxon>
        <taxon>Cucujiformia</taxon>
        <taxon>Tenebrionidae</taxon>
        <taxon>Tenebrionidae incertae sedis</taxon>
        <taxon>Tribolium</taxon>
    </lineage>
</organism>
<keyword evidence="3 11" id="KW-0479">Metal-binding</keyword>